<protein>
    <recommendedName>
        <fullName evidence="4">PRC-barrel domain-containing protein</fullName>
    </recommendedName>
</protein>
<reference evidence="2 3" key="1">
    <citation type="submission" date="2019-12" db="EMBL/GenBank/DDBJ databases">
        <title>Genomic-based taxomic classification of the family Erythrobacteraceae.</title>
        <authorList>
            <person name="Xu L."/>
        </authorList>
    </citation>
    <scope>NUCLEOTIDE SEQUENCE [LARGE SCALE GENOMIC DNA]</scope>
    <source>
        <strain evidence="2 3">DSM 17792</strain>
    </source>
</reference>
<proteinExistence type="predicted"/>
<gene>
    <name evidence="2" type="ORF">GRI69_06075</name>
</gene>
<keyword evidence="3" id="KW-1185">Reference proteome</keyword>
<dbReference type="RefSeq" id="WP_160727365.1">
    <property type="nucleotide sequence ID" value="NZ_WTYC01000002.1"/>
</dbReference>
<dbReference type="AlphaFoldDB" id="A0A844XS17"/>
<keyword evidence="1" id="KW-0732">Signal</keyword>
<comment type="caution">
    <text evidence="2">The sequence shown here is derived from an EMBL/GenBank/DDBJ whole genome shotgun (WGS) entry which is preliminary data.</text>
</comment>
<organism evidence="2 3">
    <name type="scientific">Qipengyuania vulgaris</name>
    <dbReference type="NCBI Taxonomy" id="291985"/>
    <lineage>
        <taxon>Bacteria</taxon>
        <taxon>Pseudomonadati</taxon>
        <taxon>Pseudomonadota</taxon>
        <taxon>Alphaproteobacteria</taxon>
        <taxon>Sphingomonadales</taxon>
        <taxon>Erythrobacteraceae</taxon>
        <taxon>Qipengyuania</taxon>
    </lineage>
</organism>
<evidence type="ECO:0000313" key="2">
    <source>
        <dbReference type="EMBL" id="MXO47818.1"/>
    </source>
</evidence>
<feature type="chain" id="PRO_5032422290" description="PRC-barrel domain-containing protein" evidence="1">
    <location>
        <begin position="21"/>
        <end position="204"/>
    </location>
</feature>
<dbReference type="OrthoDB" id="7428500at2"/>
<sequence length="204" mass="20107">MKFAKLAVAAVALAATPALANDQVVAGATVSGPEGNAVGTIVAVENGQAIIDTGKHKVPLAVDMYGEGETGPTITVTKAQLDSMMDAQLAEASAKLDAALVVDAAVVSADGQPVGTVYTIDTEDMVIVKNDAGIITLTRDSFTLSPVGALMARYSAADIAANTTPVAEGAEILTPAQARAKAAGTAAGAGATAGDDAVSATNPN</sequence>
<dbReference type="Proteomes" id="UP000448199">
    <property type="component" value="Unassembled WGS sequence"/>
</dbReference>
<accession>A0A844XS17</accession>
<evidence type="ECO:0008006" key="4">
    <source>
        <dbReference type="Google" id="ProtNLM"/>
    </source>
</evidence>
<dbReference type="EMBL" id="WTYC01000002">
    <property type="protein sequence ID" value="MXO47818.1"/>
    <property type="molecule type" value="Genomic_DNA"/>
</dbReference>
<evidence type="ECO:0000313" key="3">
    <source>
        <dbReference type="Proteomes" id="UP000448199"/>
    </source>
</evidence>
<evidence type="ECO:0000256" key="1">
    <source>
        <dbReference type="SAM" id="SignalP"/>
    </source>
</evidence>
<feature type="signal peptide" evidence="1">
    <location>
        <begin position="1"/>
        <end position="20"/>
    </location>
</feature>
<name>A0A844XS17_9SPHN</name>